<reference evidence="3" key="1">
    <citation type="submission" date="2020-06" db="EMBL/GenBank/DDBJ databases">
        <title>Unique genomic features of the anaerobic methanotrophic archaea.</title>
        <authorList>
            <person name="Chadwick G.L."/>
            <person name="Skennerton C.T."/>
            <person name="Laso-Perez R."/>
            <person name="Leu A.O."/>
            <person name="Speth D.R."/>
            <person name="Yu H."/>
            <person name="Morgan-Lang C."/>
            <person name="Hatzenpichler R."/>
            <person name="Goudeau D."/>
            <person name="Malmstrom R."/>
            <person name="Brazelton W.J."/>
            <person name="Woyke T."/>
            <person name="Hallam S.J."/>
            <person name="Tyson G.W."/>
            <person name="Wegener G."/>
            <person name="Boetius A."/>
            <person name="Orphan V."/>
        </authorList>
    </citation>
    <scope>NUCLEOTIDE SEQUENCE</scope>
</reference>
<dbReference type="EMBL" id="MT631665">
    <property type="protein sequence ID" value="QNO56705.1"/>
    <property type="molecule type" value="Genomic_DNA"/>
</dbReference>
<feature type="domain" description="AB hydrolase-1" evidence="2">
    <location>
        <begin position="68"/>
        <end position="244"/>
    </location>
</feature>
<dbReference type="Gene3D" id="3.40.50.1820">
    <property type="entry name" value="alpha/beta hydrolase"/>
    <property type="match status" value="1"/>
</dbReference>
<dbReference type="PANTHER" id="PTHR43798">
    <property type="entry name" value="MONOACYLGLYCEROL LIPASE"/>
    <property type="match status" value="1"/>
</dbReference>
<sequence length="260" mass="29104">MENLRKYGIGPFSVAVIHGGPGASGEMAPVAKELALVCGILEPLQTSASLEGQLQGLLTSLKKHADFPITLIGHSWGAWLSFLFAARHSSYVKKLILIGSGVFEKKYALTIMETRLNRLNEADKLKVHSLKHALNDSCLENKNAAMAQFGKLMAQADSFDPLPFDNDELDVQYEIYQCVWQEAEELRESGKLLEQGKKIRCPVVAIHGDYDSSPPEGIEEPLSKILKDFRFILLKNCGHYPWIERTAKDNFYEIIKNELI</sequence>
<dbReference type="GO" id="GO:0016787">
    <property type="term" value="F:hydrolase activity"/>
    <property type="evidence" value="ECO:0007669"/>
    <property type="project" value="UniProtKB-KW"/>
</dbReference>
<keyword evidence="1" id="KW-0378">Hydrolase</keyword>
<dbReference type="Pfam" id="PF00561">
    <property type="entry name" value="Abhydrolase_1"/>
    <property type="match status" value="1"/>
</dbReference>
<dbReference type="GO" id="GO:0016020">
    <property type="term" value="C:membrane"/>
    <property type="evidence" value="ECO:0007669"/>
    <property type="project" value="TreeGrafter"/>
</dbReference>
<accession>A0A7G9Z8X1</accession>
<gene>
    <name evidence="3" type="ORF">JBENMAEK_00024</name>
</gene>
<dbReference type="InterPro" id="IPR050266">
    <property type="entry name" value="AB_hydrolase_sf"/>
</dbReference>
<name>A0A7G9Z8X1_9EURY</name>
<proteinExistence type="predicted"/>
<organism evidence="3">
    <name type="scientific">Candidatus Methanophaga sp. ANME-1 ERB7</name>
    <dbReference type="NCBI Taxonomy" id="2759913"/>
    <lineage>
        <taxon>Archaea</taxon>
        <taxon>Methanobacteriati</taxon>
        <taxon>Methanobacteriota</taxon>
        <taxon>Stenosarchaea group</taxon>
        <taxon>Methanomicrobia</taxon>
        <taxon>Candidatus Methanophagales</taxon>
        <taxon>Candidatus Methanophagaceae</taxon>
        <taxon>Candidatus Methanophaga</taxon>
    </lineage>
</organism>
<evidence type="ECO:0000256" key="1">
    <source>
        <dbReference type="ARBA" id="ARBA00022801"/>
    </source>
</evidence>
<evidence type="ECO:0000313" key="3">
    <source>
        <dbReference type="EMBL" id="QNO56705.1"/>
    </source>
</evidence>
<dbReference type="SUPFAM" id="SSF53474">
    <property type="entry name" value="alpha/beta-Hydrolases"/>
    <property type="match status" value="1"/>
</dbReference>
<dbReference type="InterPro" id="IPR029058">
    <property type="entry name" value="AB_hydrolase_fold"/>
</dbReference>
<dbReference type="AlphaFoldDB" id="A0A7G9Z8X1"/>
<dbReference type="InterPro" id="IPR000073">
    <property type="entry name" value="AB_hydrolase_1"/>
</dbReference>
<protein>
    <recommendedName>
        <fullName evidence="2">AB hydrolase-1 domain-containing protein</fullName>
    </recommendedName>
</protein>
<evidence type="ECO:0000259" key="2">
    <source>
        <dbReference type="Pfam" id="PF00561"/>
    </source>
</evidence>
<dbReference type="PANTHER" id="PTHR43798:SF31">
    <property type="entry name" value="AB HYDROLASE SUPERFAMILY PROTEIN YCLE"/>
    <property type="match status" value="1"/>
</dbReference>